<organism evidence="18 19">
    <name type="scientific">Daejeonella lutea</name>
    <dbReference type="NCBI Taxonomy" id="572036"/>
    <lineage>
        <taxon>Bacteria</taxon>
        <taxon>Pseudomonadati</taxon>
        <taxon>Bacteroidota</taxon>
        <taxon>Sphingobacteriia</taxon>
        <taxon>Sphingobacteriales</taxon>
        <taxon>Sphingobacteriaceae</taxon>
        <taxon>Daejeonella</taxon>
    </lineage>
</organism>
<comment type="subunit">
    <text evidence="5">Homodimer.</text>
</comment>
<proteinExistence type="inferred from homology"/>
<keyword evidence="7" id="KW-0808">Transferase</keyword>
<dbReference type="Proteomes" id="UP000189981">
    <property type="component" value="Unassembled WGS sequence"/>
</dbReference>
<dbReference type="InterPro" id="IPR004358">
    <property type="entry name" value="Sig_transdc_His_kin-like_C"/>
</dbReference>
<name>A0A1T5CTF1_9SPHI</name>
<feature type="domain" description="PAC" evidence="17">
    <location>
        <begin position="458"/>
        <end position="511"/>
    </location>
</feature>
<dbReference type="PROSITE" id="PS50109">
    <property type="entry name" value="HIS_KIN"/>
    <property type="match status" value="1"/>
</dbReference>
<evidence type="ECO:0000313" key="18">
    <source>
        <dbReference type="EMBL" id="SKB62694.1"/>
    </source>
</evidence>
<keyword evidence="11" id="KW-0408">Iron</keyword>
<dbReference type="EC" id="2.7.13.3" evidence="6"/>
<comment type="catalytic activity">
    <reaction evidence="1">
        <text>ATP + protein L-histidine = ADP + protein N-phospho-L-histidine.</text>
        <dbReference type="EC" id="2.7.13.3"/>
    </reaction>
</comment>
<dbReference type="PANTHER" id="PTHR31528">
    <property type="entry name" value="4-AMINO-5-HYDROXYMETHYL-2-METHYLPYRIMIDINE PHOSPHATE SYNTHASE THI11-RELATED"/>
    <property type="match status" value="1"/>
</dbReference>
<dbReference type="InterPro" id="IPR000700">
    <property type="entry name" value="PAS-assoc_C"/>
</dbReference>
<dbReference type="SUPFAM" id="SSF55874">
    <property type="entry name" value="ATPase domain of HSP90 chaperone/DNA topoisomerase II/histidine kinase"/>
    <property type="match status" value="1"/>
</dbReference>
<dbReference type="InterPro" id="IPR036097">
    <property type="entry name" value="HisK_dim/P_sf"/>
</dbReference>
<evidence type="ECO:0000256" key="12">
    <source>
        <dbReference type="ARBA" id="ARBA00033171"/>
    </source>
</evidence>
<evidence type="ECO:0000256" key="14">
    <source>
        <dbReference type="SAM" id="Phobius"/>
    </source>
</evidence>
<dbReference type="InterPro" id="IPR000014">
    <property type="entry name" value="PAS"/>
</dbReference>
<evidence type="ECO:0000256" key="5">
    <source>
        <dbReference type="ARBA" id="ARBA00011738"/>
    </source>
</evidence>
<comment type="catalytic activity">
    <reaction evidence="13">
        <text>N(6)-(pyridoxal phosphate)-L-lysyl-[4-amino-5-hydroxymethyl-2-methylpyrimidine phosphate synthase] + L-histidyl-[4-amino-5-hydroxymethyl-2-methylpyrimidine phosphate synthase] + 2 Fe(3+) + 4 H2O = L-lysyl-[4-amino-5-hydroxymethyl-2-methylpyrimidine phosphate synthase] + (2S)-2-amino-5-hydroxy-4-oxopentanoyl-[4-amino-5-hydroxymethyl-2-methylpyrimidine phosphate synthase] + 4-amino-2-methyl-5-(phosphooxymethyl)pyrimidine + 3-oxopropanoate + 2 Fe(2+) + 2 H(+)</text>
        <dbReference type="Rhea" id="RHEA:65756"/>
        <dbReference type="Rhea" id="RHEA-COMP:16892"/>
        <dbReference type="Rhea" id="RHEA-COMP:16893"/>
        <dbReference type="Rhea" id="RHEA-COMP:16894"/>
        <dbReference type="Rhea" id="RHEA-COMP:16895"/>
        <dbReference type="ChEBI" id="CHEBI:15377"/>
        <dbReference type="ChEBI" id="CHEBI:15378"/>
        <dbReference type="ChEBI" id="CHEBI:29033"/>
        <dbReference type="ChEBI" id="CHEBI:29034"/>
        <dbReference type="ChEBI" id="CHEBI:29969"/>
        <dbReference type="ChEBI" id="CHEBI:29979"/>
        <dbReference type="ChEBI" id="CHEBI:33190"/>
        <dbReference type="ChEBI" id="CHEBI:58354"/>
        <dbReference type="ChEBI" id="CHEBI:143915"/>
        <dbReference type="ChEBI" id="CHEBI:157692"/>
    </reaction>
    <physiologicalReaction direction="left-to-right" evidence="13">
        <dbReference type="Rhea" id="RHEA:65757"/>
    </physiologicalReaction>
</comment>
<evidence type="ECO:0000259" key="16">
    <source>
        <dbReference type="PROSITE" id="PS50112"/>
    </source>
</evidence>
<keyword evidence="19" id="KW-1185">Reference proteome</keyword>
<dbReference type="Gene3D" id="3.40.190.10">
    <property type="entry name" value="Periplasmic binding protein-like II"/>
    <property type="match status" value="2"/>
</dbReference>
<dbReference type="InterPro" id="IPR015168">
    <property type="entry name" value="SsuA/THI5"/>
</dbReference>
<feature type="domain" description="Histidine kinase" evidence="15">
    <location>
        <begin position="529"/>
        <end position="743"/>
    </location>
</feature>
<evidence type="ECO:0000256" key="8">
    <source>
        <dbReference type="ARBA" id="ARBA00022723"/>
    </source>
</evidence>
<evidence type="ECO:0000259" key="17">
    <source>
        <dbReference type="PROSITE" id="PS50113"/>
    </source>
</evidence>
<protein>
    <recommendedName>
        <fullName evidence="6">histidine kinase</fullName>
        <ecNumber evidence="6">2.7.13.3</ecNumber>
    </recommendedName>
    <alternativeName>
        <fullName evidence="12">Thiamine pyrimidine synthase</fullName>
    </alternativeName>
</protein>
<sequence length="745" mass="84528">MILVKQAKNNLYLFIIISGIFCLGVFPCTYLNAQQPEKIRLQLKWQHQFQFAGYYAAEQQGFFKEVGLNVELLEGNARNPPVAAVLEGRADFGVTGSDIINFHIAKKPVVVISAIFQHSPYVFLTMTDRKINSATDLAGKRIMVSKDQGWLLLRALFIREGIPENKIVMVDHTWNSQDLISGKVDAMTAYSTVEPNLIRKKGHNVTMIRPIDYGIDFYGDVLFTTRGIATNSPEKVEKFNAACLKGWIYAMSHPSEMADYILTLPGVKARGIAKADLLNEAQEMHKLILPDLVEMGHMNPGRWQSMLSIYKQLGIAGKNDSIDGFLFENASARKVIYFDILIYVLGIAASLFVIAIIWNWQLRKIVSKKTLALQKEITFRKGAEQRLELAIQAAGLGIWEWDLLTNKTTYDSVWVRSLGYDPDEFLRNSSWLELVHEEDRDTVQEIISGLVEGKYPSNSLAYRIKTKEGAWKWILSFSKVVSLQDDGKAATMIGTHLDIDFIKEKEIELQDITSELRKTNSELEKFAYITSHNLRAPVVNLRSLTEMQSEQSLSPELNEEITQKIHYCVKQLDSTLSDLIEIVASKSGKDVHKETLDIETELNLIIRSIENQVNESGAQIDINFSEIKTVFFPKRFLHSILLNLLTNAIKYRSDKRKLIISLKTRIRKEHTVLYFSDNGMGMNMNKFGNKIFGLYQRFHSKIDGKGLGLYIIKSQIESLDGKIEVDSMPDVGTTFKISFKNAVIP</sequence>
<dbReference type="NCBIfam" id="TIGR00229">
    <property type="entry name" value="sensory_box"/>
    <property type="match status" value="1"/>
</dbReference>
<keyword evidence="14" id="KW-1133">Transmembrane helix</keyword>
<evidence type="ECO:0000256" key="6">
    <source>
        <dbReference type="ARBA" id="ARBA00012438"/>
    </source>
</evidence>
<evidence type="ECO:0000256" key="13">
    <source>
        <dbReference type="ARBA" id="ARBA00048179"/>
    </source>
</evidence>
<dbReference type="InterPro" id="IPR005467">
    <property type="entry name" value="His_kinase_dom"/>
</dbReference>
<dbReference type="PANTHER" id="PTHR31528:SF1">
    <property type="entry name" value="4-AMINO-5-HYDROXYMETHYL-2-METHYLPYRIMIDINE PHOSPHATE SYNTHASE THI11-RELATED"/>
    <property type="match status" value="1"/>
</dbReference>
<dbReference type="PROSITE" id="PS50113">
    <property type="entry name" value="PAC"/>
    <property type="match status" value="1"/>
</dbReference>
<comment type="function">
    <text evidence="2">Responsible for the formation of the pyrimidine heterocycle in the thiamine biosynthesis pathway. Catalyzes the formation of hydroxymethylpyrimidine phosphate (HMP-P) from histidine and pyridoxal phosphate (PLP). The protein uses PLP and the active site histidine to form HMP-P, generating an inactive enzyme. The enzyme can only undergo a single turnover, which suggests it is a suicide enzyme.</text>
</comment>
<evidence type="ECO:0000259" key="15">
    <source>
        <dbReference type="PROSITE" id="PS50109"/>
    </source>
</evidence>
<dbReference type="GO" id="GO:0009228">
    <property type="term" value="P:thiamine biosynthetic process"/>
    <property type="evidence" value="ECO:0007669"/>
    <property type="project" value="UniProtKB-KW"/>
</dbReference>
<dbReference type="InterPro" id="IPR003594">
    <property type="entry name" value="HATPase_dom"/>
</dbReference>
<dbReference type="SMART" id="SM00091">
    <property type="entry name" value="PAS"/>
    <property type="match status" value="1"/>
</dbReference>
<dbReference type="Gene3D" id="3.30.565.10">
    <property type="entry name" value="Histidine kinase-like ATPase, C-terminal domain"/>
    <property type="match status" value="1"/>
</dbReference>
<evidence type="ECO:0000256" key="9">
    <source>
        <dbReference type="ARBA" id="ARBA00022898"/>
    </source>
</evidence>
<dbReference type="PROSITE" id="PS50112">
    <property type="entry name" value="PAS"/>
    <property type="match status" value="1"/>
</dbReference>
<keyword evidence="10" id="KW-0784">Thiamine biosynthesis</keyword>
<dbReference type="SUPFAM" id="SSF55785">
    <property type="entry name" value="PYP-like sensor domain (PAS domain)"/>
    <property type="match status" value="1"/>
</dbReference>
<keyword evidence="8" id="KW-0479">Metal-binding</keyword>
<reference evidence="19" key="1">
    <citation type="submission" date="2017-02" db="EMBL/GenBank/DDBJ databases">
        <authorList>
            <person name="Varghese N."/>
            <person name="Submissions S."/>
        </authorList>
    </citation>
    <scope>NUCLEOTIDE SEQUENCE [LARGE SCALE GENOMIC DNA]</scope>
    <source>
        <strain evidence="19">DSM 22385</strain>
    </source>
</reference>
<comment type="pathway">
    <text evidence="3">Cofactor biosynthesis; thiamine diphosphate biosynthesis.</text>
</comment>
<dbReference type="EMBL" id="FUYR01000002">
    <property type="protein sequence ID" value="SKB62694.1"/>
    <property type="molecule type" value="Genomic_DNA"/>
</dbReference>
<evidence type="ECO:0000256" key="7">
    <source>
        <dbReference type="ARBA" id="ARBA00022679"/>
    </source>
</evidence>
<evidence type="ECO:0000256" key="2">
    <source>
        <dbReference type="ARBA" id="ARBA00003469"/>
    </source>
</evidence>
<evidence type="ECO:0000256" key="11">
    <source>
        <dbReference type="ARBA" id="ARBA00023004"/>
    </source>
</evidence>
<keyword evidence="9" id="KW-0663">Pyridoxal phosphate</keyword>
<dbReference type="Pfam" id="PF09084">
    <property type="entry name" value="NMT1"/>
    <property type="match status" value="1"/>
</dbReference>
<dbReference type="OrthoDB" id="1522284at2"/>
<dbReference type="InterPro" id="IPR027939">
    <property type="entry name" value="NMT1/THI5"/>
</dbReference>
<dbReference type="GO" id="GO:0000155">
    <property type="term" value="F:phosphorelay sensor kinase activity"/>
    <property type="evidence" value="ECO:0007669"/>
    <property type="project" value="InterPro"/>
</dbReference>
<dbReference type="GO" id="GO:0046872">
    <property type="term" value="F:metal ion binding"/>
    <property type="evidence" value="ECO:0007669"/>
    <property type="project" value="UniProtKB-KW"/>
</dbReference>
<dbReference type="Pfam" id="PF02518">
    <property type="entry name" value="HATPase_c"/>
    <property type="match status" value="1"/>
</dbReference>
<dbReference type="Pfam" id="PF08447">
    <property type="entry name" value="PAS_3"/>
    <property type="match status" value="1"/>
</dbReference>
<evidence type="ECO:0000256" key="4">
    <source>
        <dbReference type="ARBA" id="ARBA00009406"/>
    </source>
</evidence>
<dbReference type="AlphaFoldDB" id="A0A1T5CTF1"/>
<evidence type="ECO:0000313" key="19">
    <source>
        <dbReference type="Proteomes" id="UP000189981"/>
    </source>
</evidence>
<feature type="domain" description="PAS" evidence="16">
    <location>
        <begin position="383"/>
        <end position="454"/>
    </location>
</feature>
<evidence type="ECO:0000256" key="3">
    <source>
        <dbReference type="ARBA" id="ARBA00004948"/>
    </source>
</evidence>
<dbReference type="InterPro" id="IPR013655">
    <property type="entry name" value="PAS_fold_3"/>
</dbReference>
<dbReference type="CDD" id="cd00130">
    <property type="entry name" value="PAS"/>
    <property type="match status" value="1"/>
</dbReference>
<dbReference type="SMART" id="SM00387">
    <property type="entry name" value="HATPase_c"/>
    <property type="match status" value="1"/>
</dbReference>
<feature type="transmembrane region" description="Helical" evidence="14">
    <location>
        <begin position="340"/>
        <end position="360"/>
    </location>
</feature>
<dbReference type="SUPFAM" id="SSF53850">
    <property type="entry name" value="Periplasmic binding protein-like II"/>
    <property type="match status" value="1"/>
</dbReference>
<accession>A0A1T5CTF1</accession>
<keyword evidence="14" id="KW-0472">Membrane</keyword>
<evidence type="ECO:0000256" key="10">
    <source>
        <dbReference type="ARBA" id="ARBA00022977"/>
    </source>
</evidence>
<dbReference type="Gene3D" id="1.10.287.130">
    <property type="match status" value="1"/>
</dbReference>
<dbReference type="InterPro" id="IPR036890">
    <property type="entry name" value="HATPase_C_sf"/>
</dbReference>
<comment type="similarity">
    <text evidence="4">Belongs to the NMT1/THI5 family.</text>
</comment>
<dbReference type="SUPFAM" id="SSF47384">
    <property type="entry name" value="Homodimeric domain of signal transducing histidine kinase"/>
    <property type="match status" value="1"/>
</dbReference>
<keyword evidence="14" id="KW-0812">Transmembrane</keyword>
<evidence type="ECO:0000256" key="1">
    <source>
        <dbReference type="ARBA" id="ARBA00000085"/>
    </source>
</evidence>
<dbReference type="InterPro" id="IPR035965">
    <property type="entry name" value="PAS-like_dom_sf"/>
</dbReference>
<feature type="transmembrane region" description="Helical" evidence="14">
    <location>
        <begin position="12"/>
        <end position="33"/>
    </location>
</feature>
<dbReference type="RefSeq" id="WP_079702413.1">
    <property type="nucleotide sequence ID" value="NZ_FUYR01000002.1"/>
</dbReference>
<gene>
    <name evidence="18" type="ORF">SAMN05661099_1855</name>
</gene>
<dbReference type="PRINTS" id="PR00344">
    <property type="entry name" value="BCTRLSENSOR"/>
</dbReference>
<dbReference type="STRING" id="572036.SAMN05661099_1855"/>
<dbReference type="Gene3D" id="3.30.450.20">
    <property type="entry name" value="PAS domain"/>
    <property type="match status" value="1"/>
</dbReference>